<protein>
    <submittedName>
        <fullName evidence="1">Uncharacterized protein</fullName>
    </submittedName>
</protein>
<dbReference type="AlphaFoldDB" id="A0A834M2Q9"/>
<keyword evidence="2" id="KW-1185">Reference proteome</keyword>
<comment type="caution">
    <text evidence="1">The sequence shown here is derived from an EMBL/GenBank/DDBJ whole genome shotgun (WGS) entry which is preliminary data.</text>
</comment>
<sequence length="18" mass="2060">KYFVILYIVGNCVRSKAS</sequence>
<name>A0A834M2Q9_RHYFE</name>
<gene>
    <name evidence="1" type="ORF">GWI33_022923</name>
</gene>
<accession>A0A834M2Q9</accession>
<evidence type="ECO:0000313" key="2">
    <source>
        <dbReference type="Proteomes" id="UP000625711"/>
    </source>
</evidence>
<reference evidence="1" key="1">
    <citation type="submission" date="2020-08" db="EMBL/GenBank/DDBJ databases">
        <title>Genome sequencing and assembly of the red palm weevil Rhynchophorus ferrugineus.</title>
        <authorList>
            <person name="Dias G.B."/>
            <person name="Bergman C.M."/>
            <person name="Manee M."/>
        </authorList>
    </citation>
    <scope>NUCLEOTIDE SEQUENCE</scope>
    <source>
        <strain evidence="1">AA-2017</strain>
        <tissue evidence="1">Whole larva</tissue>
    </source>
</reference>
<dbReference type="Proteomes" id="UP000625711">
    <property type="component" value="Unassembled WGS sequence"/>
</dbReference>
<organism evidence="1 2">
    <name type="scientific">Rhynchophorus ferrugineus</name>
    <name type="common">Red palm weevil</name>
    <name type="synonym">Curculio ferrugineus</name>
    <dbReference type="NCBI Taxonomy" id="354439"/>
    <lineage>
        <taxon>Eukaryota</taxon>
        <taxon>Metazoa</taxon>
        <taxon>Ecdysozoa</taxon>
        <taxon>Arthropoda</taxon>
        <taxon>Hexapoda</taxon>
        <taxon>Insecta</taxon>
        <taxon>Pterygota</taxon>
        <taxon>Neoptera</taxon>
        <taxon>Endopterygota</taxon>
        <taxon>Coleoptera</taxon>
        <taxon>Polyphaga</taxon>
        <taxon>Cucujiformia</taxon>
        <taxon>Curculionidae</taxon>
        <taxon>Dryophthorinae</taxon>
        <taxon>Rhynchophorus</taxon>
    </lineage>
</organism>
<feature type="non-terminal residue" evidence="1">
    <location>
        <position position="18"/>
    </location>
</feature>
<proteinExistence type="predicted"/>
<evidence type="ECO:0000313" key="1">
    <source>
        <dbReference type="EMBL" id="KAF7264645.1"/>
    </source>
</evidence>
<dbReference type="EMBL" id="JAACXV010016449">
    <property type="protein sequence ID" value="KAF7264645.1"/>
    <property type="molecule type" value="Genomic_DNA"/>
</dbReference>